<name>A0A7M2RFT5_9FIRM</name>
<dbReference type="CDD" id="cd04179">
    <property type="entry name" value="DPM_DPG-synthase_like"/>
    <property type="match status" value="1"/>
</dbReference>
<dbReference type="PANTHER" id="PTHR48090">
    <property type="entry name" value="UNDECAPRENYL-PHOSPHATE 4-DEOXY-4-FORMAMIDO-L-ARABINOSE TRANSFERASE-RELATED"/>
    <property type="match status" value="1"/>
</dbReference>
<dbReference type="Proteomes" id="UP000593601">
    <property type="component" value="Chromosome"/>
</dbReference>
<dbReference type="EMBL" id="CP063304">
    <property type="protein sequence ID" value="QOV19119.1"/>
    <property type="molecule type" value="Genomic_DNA"/>
</dbReference>
<reference evidence="2 3" key="1">
    <citation type="submission" date="2020-10" db="EMBL/GenBank/DDBJ databases">
        <title>Blautia liquoris sp.nov., isolated from the mud in a fermentation cellar used for the production of Chinese strong-flavoured liquor.</title>
        <authorList>
            <person name="Lu L."/>
        </authorList>
    </citation>
    <scope>NUCLEOTIDE SEQUENCE [LARGE SCALE GENOMIC DNA]</scope>
    <source>
        <strain evidence="2 3">LZLJ-3</strain>
    </source>
</reference>
<accession>A0A7M2RFT5</accession>
<evidence type="ECO:0000313" key="2">
    <source>
        <dbReference type="EMBL" id="QOV19119.1"/>
    </source>
</evidence>
<dbReference type="Gene3D" id="3.90.550.10">
    <property type="entry name" value="Spore Coat Polysaccharide Biosynthesis Protein SpsA, Chain A"/>
    <property type="match status" value="1"/>
</dbReference>
<organism evidence="2 3">
    <name type="scientific">Blautia liquoris</name>
    <dbReference type="NCBI Taxonomy" id="2779518"/>
    <lineage>
        <taxon>Bacteria</taxon>
        <taxon>Bacillati</taxon>
        <taxon>Bacillota</taxon>
        <taxon>Clostridia</taxon>
        <taxon>Lachnospirales</taxon>
        <taxon>Lachnospiraceae</taxon>
        <taxon>Blautia</taxon>
    </lineage>
</organism>
<feature type="domain" description="Glycosyltransferase 2-like" evidence="1">
    <location>
        <begin position="5"/>
        <end position="122"/>
    </location>
</feature>
<protein>
    <submittedName>
        <fullName evidence="2">Glycosyltransferase family 2 protein</fullName>
    </submittedName>
</protein>
<sequence length="232" mass="26825">MDKLCIIIPAYNEQANVEQVIKQWYPVAVAHAGEIVVIDDGSTDLTYEILRSQEKKLPHLTVLTKKNNGHGATVLYGYHYAIKNHADYIFQTDSDGQTLPEEFEEFWKNREHFDMVIGYRKGRHDGCLRVFVTKVLRAVIWLCFCVYVRDANTPYRLIRGQTLRRYIDLIPPGFHLANVLISVIFVKKGCKVKWLPITFRPRQGGKNSMNGKKIVKIGCSAVRDFWKINRLL</sequence>
<dbReference type="KEGG" id="bliq:INP51_14375"/>
<keyword evidence="2" id="KW-0808">Transferase</keyword>
<dbReference type="InterPro" id="IPR050256">
    <property type="entry name" value="Glycosyltransferase_2"/>
</dbReference>
<dbReference type="PANTHER" id="PTHR48090:SF7">
    <property type="entry name" value="RFBJ PROTEIN"/>
    <property type="match status" value="1"/>
</dbReference>
<dbReference type="InterPro" id="IPR029044">
    <property type="entry name" value="Nucleotide-diphossugar_trans"/>
</dbReference>
<dbReference type="SUPFAM" id="SSF53448">
    <property type="entry name" value="Nucleotide-diphospho-sugar transferases"/>
    <property type="match status" value="1"/>
</dbReference>
<keyword evidence="3" id="KW-1185">Reference proteome</keyword>
<dbReference type="Pfam" id="PF00535">
    <property type="entry name" value="Glycos_transf_2"/>
    <property type="match status" value="1"/>
</dbReference>
<dbReference type="InterPro" id="IPR001173">
    <property type="entry name" value="Glyco_trans_2-like"/>
</dbReference>
<dbReference type="GO" id="GO:0016740">
    <property type="term" value="F:transferase activity"/>
    <property type="evidence" value="ECO:0007669"/>
    <property type="project" value="UniProtKB-KW"/>
</dbReference>
<proteinExistence type="predicted"/>
<evidence type="ECO:0000259" key="1">
    <source>
        <dbReference type="Pfam" id="PF00535"/>
    </source>
</evidence>
<gene>
    <name evidence="2" type="ORF">INP51_14375</name>
</gene>
<evidence type="ECO:0000313" key="3">
    <source>
        <dbReference type="Proteomes" id="UP000593601"/>
    </source>
</evidence>
<dbReference type="RefSeq" id="WP_193735466.1">
    <property type="nucleotide sequence ID" value="NZ_CP063304.1"/>
</dbReference>
<dbReference type="AlphaFoldDB" id="A0A7M2RFT5"/>